<keyword evidence="2" id="KW-0813">Transport</keyword>
<feature type="transmembrane region" description="Helical" evidence="6">
    <location>
        <begin position="330"/>
        <end position="358"/>
    </location>
</feature>
<dbReference type="Proteomes" id="UP000431533">
    <property type="component" value="Unassembled WGS sequence"/>
</dbReference>
<gene>
    <name evidence="7" type="primary">HNM1_1</name>
    <name evidence="7" type="ORF">LHYA1_G009016</name>
</gene>
<feature type="transmembrane region" description="Helical" evidence="6">
    <location>
        <begin position="379"/>
        <end position="399"/>
    </location>
</feature>
<feature type="transmembrane region" description="Helical" evidence="6">
    <location>
        <begin position="98"/>
        <end position="116"/>
    </location>
</feature>
<dbReference type="Pfam" id="PF13520">
    <property type="entry name" value="AA_permease_2"/>
    <property type="match status" value="1"/>
</dbReference>
<evidence type="ECO:0000256" key="5">
    <source>
        <dbReference type="ARBA" id="ARBA00023136"/>
    </source>
</evidence>
<keyword evidence="3 6" id="KW-0812">Transmembrane</keyword>
<dbReference type="AlphaFoldDB" id="A0A8H8TUF8"/>
<dbReference type="PANTHER" id="PTHR45649">
    <property type="entry name" value="AMINO-ACID PERMEASE BAT1"/>
    <property type="match status" value="1"/>
</dbReference>
<dbReference type="GO" id="GO:0016020">
    <property type="term" value="C:membrane"/>
    <property type="evidence" value="ECO:0007669"/>
    <property type="project" value="UniProtKB-SubCell"/>
</dbReference>
<comment type="caution">
    <text evidence="7">The sequence shown here is derived from an EMBL/GenBank/DDBJ whole genome shotgun (WGS) entry which is preliminary data.</text>
</comment>
<feature type="transmembrane region" description="Helical" evidence="6">
    <location>
        <begin position="66"/>
        <end position="86"/>
    </location>
</feature>
<feature type="transmembrane region" description="Helical" evidence="6">
    <location>
        <begin position="38"/>
        <end position="60"/>
    </location>
</feature>
<dbReference type="RefSeq" id="XP_031001030.1">
    <property type="nucleotide sequence ID" value="XM_031153920.1"/>
</dbReference>
<dbReference type="GeneID" id="41989214"/>
<dbReference type="Gene3D" id="1.20.1740.10">
    <property type="entry name" value="Amino acid/polyamine transporter I"/>
    <property type="match status" value="1"/>
</dbReference>
<dbReference type="InterPro" id="IPR002293">
    <property type="entry name" value="AA/rel_permease1"/>
</dbReference>
<evidence type="ECO:0000256" key="1">
    <source>
        <dbReference type="ARBA" id="ARBA00004141"/>
    </source>
</evidence>
<proteinExistence type="predicted"/>
<keyword evidence="8" id="KW-1185">Reference proteome</keyword>
<evidence type="ECO:0000256" key="3">
    <source>
        <dbReference type="ARBA" id="ARBA00022692"/>
    </source>
</evidence>
<dbReference type="PIRSF" id="PIRSF006060">
    <property type="entry name" value="AA_transporter"/>
    <property type="match status" value="1"/>
</dbReference>
<feature type="transmembrane region" description="Helical" evidence="6">
    <location>
        <begin position="405"/>
        <end position="429"/>
    </location>
</feature>
<evidence type="ECO:0000313" key="8">
    <source>
        <dbReference type="Proteomes" id="UP000431533"/>
    </source>
</evidence>
<feature type="transmembrane region" description="Helical" evidence="6">
    <location>
        <begin position="477"/>
        <end position="498"/>
    </location>
</feature>
<keyword evidence="5 6" id="KW-0472">Membrane</keyword>
<comment type="subcellular location">
    <subcellularLocation>
        <location evidence="1">Membrane</location>
        <topology evidence="1">Multi-pass membrane protein</topology>
    </subcellularLocation>
</comment>
<protein>
    <submittedName>
        <fullName evidence="7">Choline transport protein</fullName>
    </submittedName>
</protein>
<evidence type="ECO:0000256" key="4">
    <source>
        <dbReference type="ARBA" id="ARBA00022989"/>
    </source>
</evidence>
<feature type="transmembrane region" description="Helical" evidence="6">
    <location>
        <begin position="169"/>
        <end position="187"/>
    </location>
</feature>
<dbReference type="OrthoDB" id="3257095at2759"/>
<evidence type="ECO:0000256" key="6">
    <source>
        <dbReference type="SAM" id="Phobius"/>
    </source>
</evidence>
<sequence>MAPKGAGADDISGPDYSIGEVVDHSHALEKRFSLMSTLGVNTSITCTPLAIGTYLSVVIGVGGSPVFVYAYLVAVTLNLLVCASLAEIASSYPHSSASPLLTLVMLGQIFWTAILAPKKIARPLSYLVGYLTSAAWFFWSASASLLTAQLTWALVCVCKSTFVVQPWHYYLVYVAFALLGLLLNWPLVRLFPYFLKGMVYYINAGALFILIVLLVRTHPKQSAHFVFADFVNLTGWSSDGTVFMLGLLPGAVAVNGFDCAAHLTDELPNPSRQVPQVMLGNALLSAVTGFPMILVYMFCNVKPDNLLAPIGGQPVAQVLLDALDSLPLTIIGILVFIITLASATACTVTTFSRVWWSFAREGGVPFSRLFARVNENTKLPVNSLIFCVAAIIVLGTIQLGSTTAINAILGASIVCIYSSYAIPIACLMINRRLKLPGTHYFNLRRFGPVCNTIAIIWMAYEFVWLMFPLYLPVAGTTFNYSVAVFSGVILVSGINWVFHSRTLYVVPVALADVARSVSDGEQKC</sequence>
<evidence type="ECO:0000256" key="2">
    <source>
        <dbReference type="ARBA" id="ARBA00022448"/>
    </source>
</evidence>
<reference evidence="7 8" key="1">
    <citation type="submission" date="2018-05" db="EMBL/GenBank/DDBJ databases">
        <title>Genome sequencing and assembly of the regulated plant pathogen Lachnellula willkommii and related sister species for the development of diagnostic species identification markers.</title>
        <authorList>
            <person name="Giroux E."/>
            <person name="Bilodeau G."/>
        </authorList>
    </citation>
    <scope>NUCLEOTIDE SEQUENCE [LARGE SCALE GENOMIC DNA]</scope>
    <source>
        <strain evidence="7 8">CBS 185.66</strain>
    </source>
</reference>
<feature type="transmembrane region" description="Helical" evidence="6">
    <location>
        <begin position="193"/>
        <end position="215"/>
    </location>
</feature>
<keyword evidence="4 6" id="KW-1133">Transmembrane helix</keyword>
<evidence type="ECO:0000313" key="7">
    <source>
        <dbReference type="EMBL" id="TVY22242.1"/>
    </source>
</evidence>
<feature type="transmembrane region" description="Helical" evidence="6">
    <location>
        <begin position="449"/>
        <end position="471"/>
    </location>
</feature>
<dbReference type="EMBL" id="QGMH01000304">
    <property type="protein sequence ID" value="TVY22242.1"/>
    <property type="molecule type" value="Genomic_DNA"/>
</dbReference>
<accession>A0A8H8TUF8</accession>
<organism evidence="7 8">
    <name type="scientific">Lachnellula hyalina</name>
    <dbReference type="NCBI Taxonomy" id="1316788"/>
    <lineage>
        <taxon>Eukaryota</taxon>
        <taxon>Fungi</taxon>
        <taxon>Dikarya</taxon>
        <taxon>Ascomycota</taxon>
        <taxon>Pezizomycotina</taxon>
        <taxon>Leotiomycetes</taxon>
        <taxon>Helotiales</taxon>
        <taxon>Lachnaceae</taxon>
        <taxon>Lachnellula</taxon>
    </lineage>
</organism>
<feature type="transmembrane region" description="Helical" evidence="6">
    <location>
        <begin position="277"/>
        <end position="298"/>
    </location>
</feature>
<dbReference type="PANTHER" id="PTHR45649:SF16">
    <property type="entry name" value="7-KETO 8-AMINOPELARGONIC ACID TRANSPORTER"/>
    <property type="match status" value="1"/>
</dbReference>
<dbReference type="GO" id="GO:0022857">
    <property type="term" value="F:transmembrane transporter activity"/>
    <property type="evidence" value="ECO:0007669"/>
    <property type="project" value="InterPro"/>
</dbReference>
<name>A0A8H8TUF8_9HELO</name>